<comment type="catalytic activity">
    <reaction evidence="12">
        <text>pyruvate + phosphate + ATP = phosphoenolpyruvate + AMP + diphosphate + H(+)</text>
        <dbReference type="Rhea" id="RHEA:10756"/>
        <dbReference type="ChEBI" id="CHEBI:15361"/>
        <dbReference type="ChEBI" id="CHEBI:15378"/>
        <dbReference type="ChEBI" id="CHEBI:30616"/>
        <dbReference type="ChEBI" id="CHEBI:33019"/>
        <dbReference type="ChEBI" id="CHEBI:43474"/>
        <dbReference type="ChEBI" id="CHEBI:58702"/>
        <dbReference type="ChEBI" id="CHEBI:456215"/>
        <dbReference type="EC" id="2.7.9.1"/>
    </reaction>
</comment>
<evidence type="ECO:0000313" key="21">
    <source>
        <dbReference type="Proteomes" id="UP001155483"/>
    </source>
</evidence>
<feature type="active site" description="Tele-phosphohistidine intermediate" evidence="13">
    <location>
        <position position="476"/>
    </location>
</feature>
<feature type="binding site" evidence="14">
    <location>
        <position position="832"/>
    </location>
    <ligand>
        <name>substrate</name>
    </ligand>
</feature>
<evidence type="ECO:0000256" key="14">
    <source>
        <dbReference type="PIRSR" id="PIRSR000853-2"/>
    </source>
</evidence>
<sequence length="943" mass="104474">MNTPDTIELSQEASLETSSKINQKFVFSFHEGDGKNKQLLGGKGANLCEMTQIGLNVPPGFVISTEACLTYLADPGRQLPEGVLEKVKSQMEKVESATGKSFGDPQNPLLVSVRSGSALSMPGMMDTILNLGLNSETLQGLIQQTKNERFGYDAYRRFIQLFGKVALGVPDEKFDTIFEEVKHKAGVKVDIGLSAENLQEISQRFLEVVLEHTGRPFPENVFEQLEIAIKAVFNSWMGKRAVDYRREFNITPQMANGTAVNVVAMVFGNMGNDSATGVGFTRDPGTGENVMFGEYLVNAQGEDVVAGIRTPKTVSLLAEEMPDLYRQLEDLRDKLESHYKEVQDFEYTIEKGILYCLQTRNGKMNATAMVRTSVEMAKERLLTKEQALLRIKPEMLEQLLHPRLDSKHQSEPLAQGLPASPGAASGQCVFDADRAELLGRAGQKVILVREETKPEDIHGFFASQGVLTSRGGKTSHAAVVARGMGKPCVAGAEGIHVDVKLRQAKIGEKILHEGDNITIDGGTGCVYLGVIPTVEPTFSDELKTLLMWADENARLKVMANADTPNDAKNALEYGAVGIGLCRTERMFNAPERLPIVLEMILADTPEEREVPLNKLLPIQRQDFKEIFTTMAPRPVTVRLLDPPIHEFLPTEDELREELQHLRHLKETAVGVANLFNSLRLLHAENEGTQTQLPFNDKGVELIEQAIAKKELMRKKVHELHEVNPMLGHRGVRLGLTYPEIYKMQIQAILEAAAECQQANIDVRPEIMVPQVCASEELVRVKSFVDELRKKIEEEKGIKLVFKFGTMIEVVRACMQADELAKQAEFFSFGTNDLTQATFSFSREDAENKFLPFYAENNILENNPFEVLDAKGVGKLMQIAVEWGRKTNPELKVGICGEHGGQSESIKFCHELGLTYVSCSGPRVPVARLAAAHAKLGESKNVSL</sequence>
<evidence type="ECO:0000256" key="4">
    <source>
        <dbReference type="ARBA" id="ARBA00011994"/>
    </source>
</evidence>
<feature type="coiled-coil region" evidence="16">
    <location>
        <begin position="314"/>
        <end position="348"/>
    </location>
</feature>
<dbReference type="SUPFAM" id="SSF51621">
    <property type="entry name" value="Phosphoenolpyruvate/pyruvate domain"/>
    <property type="match status" value="1"/>
</dbReference>
<dbReference type="Gene3D" id="3.50.30.10">
    <property type="entry name" value="Phosphohistidine domain"/>
    <property type="match status" value="1"/>
</dbReference>
<evidence type="ECO:0000256" key="11">
    <source>
        <dbReference type="ARBA" id="ARBA00022842"/>
    </source>
</evidence>
<evidence type="ECO:0000256" key="12">
    <source>
        <dbReference type="PIRNR" id="PIRNR000853"/>
    </source>
</evidence>
<evidence type="ECO:0000256" key="5">
    <source>
        <dbReference type="ARBA" id="ARBA00020138"/>
    </source>
</evidence>
<evidence type="ECO:0000313" key="20">
    <source>
        <dbReference type="EMBL" id="MCU7552787.1"/>
    </source>
</evidence>
<dbReference type="EC" id="2.7.9.1" evidence="4 12"/>
<dbReference type="PANTHER" id="PTHR22931">
    <property type="entry name" value="PHOSPHOENOLPYRUVATE DIKINASE-RELATED"/>
    <property type="match status" value="1"/>
</dbReference>
<dbReference type="InterPro" id="IPR018274">
    <property type="entry name" value="PEP_util_AS"/>
</dbReference>
<dbReference type="EMBL" id="JAOTIF010000047">
    <property type="protein sequence ID" value="MCU7552787.1"/>
    <property type="molecule type" value="Genomic_DNA"/>
</dbReference>
<feature type="active site" description="Proton donor" evidence="13">
    <location>
        <position position="895"/>
    </location>
</feature>
<feature type="domain" description="Pyruvate phosphate dikinase AMP/ATP-binding" evidence="18">
    <location>
        <begin position="85"/>
        <end position="318"/>
    </location>
</feature>
<dbReference type="InterPro" id="IPR040442">
    <property type="entry name" value="Pyrv_kinase-like_dom_sf"/>
</dbReference>
<accession>A0A9X3BJF9</accession>
<dbReference type="Gene3D" id="3.20.20.60">
    <property type="entry name" value="Phosphoenolpyruvate-binding domains"/>
    <property type="match status" value="1"/>
</dbReference>
<name>A0A9X3BJF9_9BACT</name>
<evidence type="ECO:0000256" key="8">
    <source>
        <dbReference type="ARBA" id="ARBA00022741"/>
    </source>
</evidence>
<evidence type="ECO:0000256" key="3">
    <source>
        <dbReference type="ARBA" id="ARBA00007837"/>
    </source>
</evidence>
<feature type="binding site" evidence="14">
    <location>
        <position position="829"/>
    </location>
    <ligand>
        <name>substrate</name>
    </ligand>
</feature>
<evidence type="ECO:0000256" key="7">
    <source>
        <dbReference type="ARBA" id="ARBA00022723"/>
    </source>
</evidence>
<evidence type="ECO:0000259" key="17">
    <source>
        <dbReference type="Pfam" id="PF00391"/>
    </source>
</evidence>
<comment type="caution">
    <text evidence="20">The sequence shown here is derived from an EMBL/GenBank/DDBJ whole genome shotgun (WGS) entry which is preliminary data.</text>
</comment>
<keyword evidence="10" id="KW-0067">ATP-binding</keyword>
<proteinExistence type="inferred from homology"/>
<keyword evidence="9" id="KW-0418">Kinase</keyword>
<feature type="binding site" evidence="14">
    <location>
        <position position="831"/>
    </location>
    <ligand>
        <name>substrate</name>
    </ligand>
</feature>
<evidence type="ECO:0000256" key="1">
    <source>
        <dbReference type="ARBA" id="ARBA00001946"/>
    </source>
</evidence>
<dbReference type="Pfam" id="PF01326">
    <property type="entry name" value="PPDK_N"/>
    <property type="match status" value="2"/>
</dbReference>
<dbReference type="Gene3D" id="1.10.189.10">
    <property type="entry name" value="Pyruvate Phosphate Dikinase, domain 2"/>
    <property type="match status" value="1"/>
</dbReference>
<dbReference type="Proteomes" id="UP001155483">
    <property type="component" value="Unassembled WGS sequence"/>
</dbReference>
<reference evidence="20" key="2">
    <citation type="submission" date="2023-04" db="EMBL/GenBank/DDBJ databases">
        <title>Paracnuella aquatica gen. nov., sp. nov., a member of the family Chitinophagaceae isolated from a hot spring.</title>
        <authorList>
            <person name="Wang C."/>
        </authorList>
    </citation>
    <scope>NUCLEOTIDE SEQUENCE</scope>
    <source>
        <strain evidence="20">LB-8</strain>
    </source>
</reference>
<dbReference type="PANTHER" id="PTHR22931:SF9">
    <property type="entry name" value="PYRUVATE, PHOSPHATE DIKINASE 1, CHLOROPLASTIC"/>
    <property type="match status" value="1"/>
</dbReference>
<feature type="domain" description="PEP-utilising enzyme C-terminal" evidence="19">
    <location>
        <begin position="541"/>
        <end position="934"/>
    </location>
</feature>
<keyword evidence="20" id="KW-0670">Pyruvate</keyword>
<organism evidence="20 21">
    <name type="scientific">Paraflavisolibacter caeni</name>
    <dbReference type="NCBI Taxonomy" id="2982496"/>
    <lineage>
        <taxon>Bacteria</taxon>
        <taxon>Pseudomonadati</taxon>
        <taxon>Bacteroidota</taxon>
        <taxon>Chitinophagia</taxon>
        <taxon>Chitinophagales</taxon>
        <taxon>Chitinophagaceae</taxon>
        <taxon>Paraflavisolibacter</taxon>
    </lineage>
</organism>
<evidence type="ECO:0000256" key="9">
    <source>
        <dbReference type="ARBA" id="ARBA00022777"/>
    </source>
</evidence>
<keyword evidence="6 20" id="KW-0808">Transferase</keyword>
<dbReference type="InterPro" id="IPR000121">
    <property type="entry name" value="PEP_util_C"/>
</dbReference>
<dbReference type="InterPro" id="IPR015813">
    <property type="entry name" value="Pyrv/PenolPyrv_kinase-like_dom"/>
</dbReference>
<protein>
    <recommendedName>
        <fullName evidence="5 12">Pyruvate, phosphate dikinase</fullName>
        <ecNumber evidence="4 12">2.7.9.1</ecNumber>
    </recommendedName>
</protein>
<feature type="domain" description="PEP-utilising enzyme mobile" evidence="17">
    <location>
        <begin position="443"/>
        <end position="524"/>
    </location>
</feature>
<feature type="binding site" evidence="14">
    <location>
        <position position="582"/>
    </location>
    <ligand>
        <name>substrate</name>
    </ligand>
</feature>
<dbReference type="PIRSF" id="PIRSF000853">
    <property type="entry name" value="PPDK"/>
    <property type="match status" value="1"/>
</dbReference>
<feature type="domain" description="Pyruvate phosphate dikinase AMP/ATP-binding" evidence="18">
    <location>
        <begin position="326"/>
        <end position="379"/>
    </location>
</feature>
<comment type="cofactor">
    <cofactor evidence="1 12 15">
        <name>Mg(2+)</name>
        <dbReference type="ChEBI" id="CHEBI:18420"/>
    </cofactor>
</comment>
<dbReference type="GO" id="GO:0016301">
    <property type="term" value="F:kinase activity"/>
    <property type="evidence" value="ECO:0007669"/>
    <property type="project" value="UniProtKB-UniRule"/>
</dbReference>
<gene>
    <name evidence="20" type="primary">ppdK</name>
    <name evidence="20" type="ORF">OCK74_26955</name>
</gene>
<comment type="similarity">
    <text evidence="3 12">Belongs to the PEP-utilizing enzyme family.</text>
</comment>
<dbReference type="InterPro" id="IPR036637">
    <property type="entry name" value="Phosphohistidine_dom_sf"/>
</dbReference>
<dbReference type="NCBIfam" id="TIGR01828">
    <property type="entry name" value="pyru_phos_dikin"/>
    <property type="match status" value="1"/>
</dbReference>
<evidence type="ECO:0000256" key="13">
    <source>
        <dbReference type="PIRSR" id="PIRSR000853-1"/>
    </source>
</evidence>
<dbReference type="Gene3D" id="1.20.80.30">
    <property type="match status" value="1"/>
</dbReference>
<dbReference type="GO" id="GO:0046872">
    <property type="term" value="F:metal ion binding"/>
    <property type="evidence" value="ECO:0007669"/>
    <property type="project" value="UniProtKB-UniRule"/>
</dbReference>
<evidence type="ECO:0000256" key="2">
    <source>
        <dbReference type="ARBA" id="ARBA00003144"/>
    </source>
</evidence>
<dbReference type="RefSeq" id="WP_279300223.1">
    <property type="nucleotide sequence ID" value="NZ_JAOTIF010000047.1"/>
</dbReference>
<dbReference type="InterPro" id="IPR013815">
    <property type="entry name" value="ATP_grasp_subdomain_1"/>
</dbReference>
<dbReference type="InterPro" id="IPR008279">
    <property type="entry name" value="PEP-util_enz_mobile_dom"/>
</dbReference>
<keyword evidence="21" id="KW-1185">Reference proteome</keyword>
<feature type="binding site" evidence="15">
    <location>
        <position position="808"/>
    </location>
    <ligand>
        <name>Mg(2+)</name>
        <dbReference type="ChEBI" id="CHEBI:18420"/>
    </ligand>
</feature>
<dbReference type="Pfam" id="PF00391">
    <property type="entry name" value="PEP-utilizers"/>
    <property type="match status" value="1"/>
</dbReference>
<dbReference type="NCBIfam" id="NF004531">
    <property type="entry name" value="PRK05878.1"/>
    <property type="match status" value="1"/>
</dbReference>
<evidence type="ECO:0000256" key="6">
    <source>
        <dbReference type="ARBA" id="ARBA00022679"/>
    </source>
</evidence>
<reference evidence="20" key="1">
    <citation type="submission" date="2022-09" db="EMBL/GenBank/DDBJ databases">
        <authorList>
            <person name="Yuan C."/>
            <person name="Ke Z."/>
        </authorList>
    </citation>
    <scope>NUCLEOTIDE SEQUENCE</scope>
    <source>
        <strain evidence="20">LB-8</strain>
    </source>
</reference>
<evidence type="ECO:0000259" key="18">
    <source>
        <dbReference type="Pfam" id="PF01326"/>
    </source>
</evidence>
<feature type="binding site" evidence="14">
    <location>
        <position position="808"/>
    </location>
    <ligand>
        <name>substrate</name>
    </ligand>
</feature>
<dbReference type="Gene3D" id="3.30.1490.20">
    <property type="entry name" value="ATP-grasp fold, A domain"/>
    <property type="match status" value="1"/>
</dbReference>
<evidence type="ECO:0000256" key="10">
    <source>
        <dbReference type="ARBA" id="ARBA00022840"/>
    </source>
</evidence>
<feature type="binding site" evidence="14">
    <location>
        <position position="638"/>
    </location>
    <ligand>
        <name>substrate</name>
    </ligand>
</feature>
<feature type="binding site" evidence="14">
    <location>
        <position position="830"/>
    </location>
    <ligand>
        <name>substrate</name>
    </ligand>
</feature>
<dbReference type="Gene3D" id="3.30.470.20">
    <property type="entry name" value="ATP-grasp fold, B domain"/>
    <property type="match status" value="1"/>
</dbReference>
<keyword evidence="16" id="KW-0175">Coiled coil</keyword>
<dbReference type="GO" id="GO:0050242">
    <property type="term" value="F:pyruvate, phosphate dikinase activity"/>
    <property type="evidence" value="ECO:0007669"/>
    <property type="project" value="UniProtKB-UniRule"/>
</dbReference>
<feature type="binding site" evidence="15">
    <location>
        <position position="832"/>
    </location>
    <ligand>
        <name>Mg(2+)</name>
        <dbReference type="ChEBI" id="CHEBI:18420"/>
    </ligand>
</feature>
<dbReference type="PROSITE" id="PS00370">
    <property type="entry name" value="PEP_ENZYMES_PHOS_SITE"/>
    <property type="match status" value="1"/>
</dbReference>
<dbReference type="Pfam" id="PF02896">
    <property type="entry name" value="PEP-utilizers_C"/>
    <property type="match status" value="1"/>
</dbReference>
<keyword evidence="8" id="KW-0547">Nucleotide-binding</keyword>
<keyword evidence="11 15" id="KW-0460">Magnesium</keyword>
<evidence type="ECO:0000256" key="16">
    <source>
        <dbReference type="SAM" id="Coils"/>
    </source>
</evidence>
<dbReference type="AlphaFoldDB" id="A0A9X3BJF9"/>
<evidence type="ECO:0000256" key="15">
    <source>
        <dbReference type="PIRSR" id="PIRSR000853-3"/>
    </source>
</evidence>
<dbReference type="SUPFAM" id="SSF52009">
    <property type="entry name" value="Phosphohistidine domain"/>
    <property type="match status" value="1"/>
</dbReference>
<dbReference type="InterPro" id="IPR010121">
    <property type="entry name" value="Pyruvate_phosphate_dikinase"/>
</dbReference>
<comment type="function">
    <text evidence="2">Catalyzes the reversible phosphorylation of pyruvate and phosphate.</text>
</comment>
<dbReference type="GO" id="GO:0005524">
    <property type="term" value="F:ATP binding"/>
    <property type="evidence" value="ECO:0007669"/>
    <property type="project" value="UniProtKB-UniRule"/>
</dbReference>
<keyword evidence="7 15" id="KW-0479">Metal-binding</keyword>
<evidence type="ECO:0000259" key="19">
    <source>
        <dbReference type="Pfam" id="PF02896"/>
    </source>
</evidence>
<dbReference type="SUPFAM" id="SSF56059">
    <property type="entry name" value="Glutathione synthetase ATP-binding domain-like"/>
    <property type="match status" value="1"/>
</dbReference>
<dbReference type="InterPro" id="IPR002192">
    <property type="entry name" value="PPDK_AMP/ATP-bd"/>
</dbReference>